<keyword evidence="5 10" id="KW-0997">Cell inner membrane</keyword>
<dbReference type="GO" id="GO:0005886">
    <property type="term" value="C:plasma membrane"/>
    <property type="evidence" value="ECO:0007669"/>
    <property type="project" value="UniProtKB-SubCell"/>
</dbReference>
<dbReference type="SUPFAM" id="SSF158544">
    <property type="entry name" value="GspK insert domain-like"/>
    <property type="match status" value="2"/>
</dbReference>
<evidence type="ECO:0000256" key="9">
    <source>
        <dbReference type="ARBA" id="ARBA00023136"/>
    </source>
</evidence>
<dbReference type="Gene3D" id="3.30.1300.30">
    <property type="entry name" value="GSPII I/J protein-like"/>
    <property type="match status" value="1"/>
</dbReference>
<accession>A0A0D0L8K2</accession>
<evidence type="ECO:0000256" key="3">
    <source>
        <dbReference type="ARBA" id="ARBA00022448"/>
    </source>
</evidence>
<feature type="domain" description="T2SS protein K first SAM-like" evidence="12">
    <location>
        <begin position="101"/>
        <end position="199"/>
    </location>
</feature>
<dbReference type="EMBL" id="JXQW01000002">
    <property type="protein sequence ID" value="KIQ06371.1"/>
    <property type="molecule type" value="Genomic_DNA"/>
</dbReference>
<evidence type="ECO:0000313" key="13">
    <source>
        <dbReference type="EMBL" id="KIQ06371.1"/>
    </source>
</evidence>
<evidence type="ECO:0000256" key="4">
    <source>
        <dbReference type="ARBA" id="ARBA00022475"/>
    </source>
</evidence>
<dbReference type="NCBIfam" id="NF037980">
    <property type="entry name" value="T2SS_GspK"/>
    <property type="match status" value="1"/>
</dbReference>
<evidence type="ECO:0000313" key="14">
    <source>
        <dbReference type="Proteomes" id="UP000032068"/>
    </source>
</evidence>
<keyword evidence="8" id="KW-1133">Transmembrane helix</keyword>
<comment type="caution">
    <text evidence="13">The sequence shown here is derived from an EMBL/GenBank/DDBJ whole genome shotgun (WGS) entry which is preliminary data.</text>
</comment>
<dbReference type="Pfam" id="PF03934">
    <property type="entry name" value="T2SSK"/>
    <property type="match status" value="1"/>
</dbReference>
<evidence type="ECO:0000256" key="10">
    <source>
        <dbReference type="PIRNR" id="PIRNR002786"/>
    </source>
</evidence>
<dbReference type="OrthoDB" id="5293133at2"/>
<name>A0A0D0L8K2_9PSED</name>
<dbReference type="PANTHER" id="PTHR38831">
    <property type="entry name" value="TYPE II SECRETION SYSTEM PROTEIN K"/>
    <property type="match status" value="1"/>
</dbReference>
<organism evidence="13 14">
    <name type="scientific">Pseudomonas fulva</name>
    <dbReference type="NCBI Taxonomy" id="47880"/>
    <lineage>
        <taxon>Bacteria</taxon>
        <taxon>Pseudomonadati</taxon>
        <taxon>Pseudomonadota</taxon>
        <taxon>Gammaproteobacteria</taxon>
        <taxon>Pseudomonadales</taxon>
        <taxon>Pseudomonadaceae</taxon>
        <taxon>Pseudomonas</taxon>
    </lineage>
</organism>
<comment type="similarity">
    <text evidence="2 10">Belongs to the GSP K family.</text>
</comment>
<keyword evidence="4 10" id="KW-1003">Cell membrane</keyword>
<evidence type="ECO:0000256" key="6">
    <source>
        <dbReference type="ARBA" id="ARBA00022692"/>
    </source>
</evidence>
<dbReference type="AlphaFoldDB" id="A0A0D0L8K2"/>
<gene>
    <name evidence="13" type="ORF">RU08_01280</name>
</gene>
<dbReference type="InterPro" id="IPR049031">
    <property type="entry name" value="T2SSK_SAM-like_1st"/>
</dbReference>
<feature type="domain" description="T2SS protein K second SAM-like" evidence="11">
    <location>
        <begin position="205"/>
        <end position="255"/>
    </location>
</feature>
<dbReference type="GO" id="GO:0009306">
    <property type="term" value="P:protein secretion"/>
    <property type="evidence" value="ECO:0007669"/>
    <property type="project" value="InterPro"/>
</dbReference>
<evidence type="ECO:0000256" key="2">
    <source>
        <dbReference type="ARBA" id="ARBA00007246"/>
    </source>
</evidence>
<keyword evidence="7" id="KW-0653">Protein transport</keyword>
<comment type="subcellular location">
    <subcellularLocation>
        <location evidence="1 10">Cell inner membrane</location>
    </subcellularLocation>
</comment>
<evidence type="ECO:0000259" key="12">
    <source>
        <dbReference type="Pfam" id="PF21687"/>
    </source>
</evidence>
<sequence>MGGRRQHGAALLMVLVALAMLAGGLAWMVQQGRQQVDAVRLQQQRIQARAMEVAGLAFAEQALRDPAWRQSPLFWQALRGQPLRYDFAGGAATLRIRDLHSCFNVNALAGQEAERAERQLQYLLGDDLAAEQLVHALADWIDSDGQSRLHGAESDQYLRQTPPRLAANQPMVDMSELNLLLTPQPGRQLRYPQLCALPQTSGWRLNANALSLEHLPLLDALYEGEFARSLLTRIITGRPANGYPDVAALREALGAVDDLAFERLSEGLLLNSGDFMLQLEFEQDDRLISSQFQVQAQGVVRWHAQVPVQRVQVISREPLPFAL</sequence>
<protein>
    <recommendedName>
        <fullName evidence="10">Type II secretion system protein K</fullName>
    </recommendedName>
</protein>
<dbReference type="InterPro" id="IPR049179">
    <property type="entry name" value="T2SSK_SAM-like_2nd"/>
</dbReference>
<dbReference type="Pfam" id="PF21687">
    <property type="entry name" value="T2SSK_1st"/>
    <property type="match status" value="1"/>
</dbReference>
<evidence type="ECO:0000256" key="1">
    <source>
        <dbReference type="ARBA" id="ARBA00004533"/>
    </source>
</evidence>
<evidence type="ECO:0000256" key="5">
    <source>
        <dbReference type="ARBA" id="ARBA00022519"/>
    </source>
</evidence>
<evidence type="ECO:0000256" key="7">
    <source>
        <dbReference type="ARBA" id="ARBA00022927"/>
    </source>
</evidence>
<dbReference type="InterPro" id="IPR038072">
    <property type="entry name" value="GspK_central_sf"/>
</dbReference>
<keyword evidence="9 10" id="KW-0472">Membrane</keyword>
<keyword evidence="6" id="KW-0812">Transmembrane</keyword>
<proteinExistence type="inferred from homology"/>
<dbReference type="PIRSF" id="PIRSF002786">
    <property type="entry name" value="XcpX"/>
    <property type="match status" value="1"/>
</dbReference>
<dbReference type="InterPro" id="IPR005628">
    <property type="entry name" value="GspK"/>
</dbReference>
<evidence type="ECO:0000259" key="11">
    <source>
        <dbReference type="Pfam" id="PF03934"/>
    </source>
</evidence>
<evidence type="ECO:0000256" key="8">
    <source>
        <dbReference type="ARBA" id="ARBA00022989"/>
    </source>
</evidence>
<dbReference type="Proteomes" id="UP000032068">
    <property type="component" value="Unassembled WGS sequence"/>
</dbReference>
<dbReference type="PANTHER" id="PTHR38831:SF1">
    <property type="entry name" value="TYPE II SECRETION SYSTEM PROTEIN K-RELATED"/>
    <property type="match status" value="1"/>
</dbReference>
<dbReference type="RefSeq" id="WP_042551976.1">
    <property type="nucleotide sequence ID" value="NZ_JXQW01000002.1"/>
</dbReference>
<keyword evidence="3 10" id="KW-0813">Transport</keyword>
<reference evidence="13 14" key="1">
    <citation type="submission" date="2014-12" db="EMBL/GenBank/DDBJ databases">
        <title>16Stimator: statistical estimation of ribosomal gene copy numbers from draft genome assemblies.</title>
        <authorList>
            <person name="Perisin M.A."/>
            <person name="Vetter M."/>
            <person name="Gilbert J.A."/>
            <person name="Bergelson J."/>
        </authorList>
    </citation>
    <scope>NUCLEOTIDE SEQUENCE [LARGE SCALE GENOMIC DNA]</scope>
    <source>
        <strain evidence="13 14">MEJ086</strain>
    </source>
</reference>
<dbReference type="Gene3D" id="1.10.40.60">
    <property type="entry name" value="EpsJ-like"/>
    <property type="match status" value="2"/>
</dbReference>